<dbReference type="GO" id="GO:0047134">
    <property type="term" value="F:protein-disulfide reductase [NAD(P)H] activity"/>
    <property type="evidence" value="ECO:0007669"/>
    <property type="project" value="InterPro"/>
</dbReference>
<organism evidence="4 5">
    <name type="scientific">Orchesella cincta</name>
    <name type="common">Springtail</name>
    <name type="synonym">Podura cincta</name>
    <dbReference type="NCBI Taxonomy" id="48709"/>
    <lineage>
        <taxon>Eukaryota</taxon>
        <taxon>Metazoa</taxon>
        <taxon>Ecdysozoa</taxon>
        <taxon>Arthropoda</taxon>
        <taxon>Hexapoda</taxon>
        <taxon>Collembola</taxon>
        <taxon>Entomobryomorpha</taxon>
        <taxon>Entomobryoidea</taxon>
        <taxon>Orchesellidae</taxon>
        <taxon>Orchesellinae</taxon>
        <taxon>Orchesella</taxon>
    </lineage>
</organism>
<accession>A0A1D2NIS5</accession>
<evidence type="ECO:0000313" key="5">
    <source>
        <dbReference type="Proteomes" id="UP000094527"/>
    </source>
</evidence>
<dbReference type="EMBL" id="LJIJ01000029">
    <property type="protein sequence ID" value="ODN05170.1"/>
    <property type="molecule type" value="Genomic_DNA"/>
</dbReference>
<keyword evidence="5" id="KW-1185">Reference proteome</keyword>
<dbReference type="AlphaFoldDB" id="A0A1D2NIS5"/>
<comment type="similarity">
    <text evidence="1">Belongs to the thioredoxin family.</text>
</comment>
<dbReference type="PANTHER" id="PTHR12452">
    <property type="entry name" value="42-9-9 PROTEIN-RELATED"/>
    <property type="match status" value="1"/>
</dbReference>
<dbReference type="InterPro" id="IPR045108">
    <property type="entry name" value="TXNDC17-like"/>
</dbReference>
<reference evidence="4 5" key="1">
    <citation type="journal article" date="2016" name="Genome Biol. Evol.">
        <title>Gene Family Evolution Reflects Adaptation to Soil Environmental Stressors in the Genome of the Collembolan Orchesella cincta.</title>
        <authorList>
            <person name="Faddeeva-Vakhrusheva A."/>
            <person name="Derks M.F."/>
            <person name="Anvar S.Y."/>
            <person name="Agamennone V."/>
            <person name="Suring W."/>
            <person name="Smit S."/>
            <person name="van Straalen N.M."/>
            <person name="Roelofs D."/>
        </authorList>
    </citation>
    <scope>NUCLEOTIDE SEQUENCE [LARGE SCALE GENOMIC DNA]</scope>
    <source>
        <tissue evidence="4">Mixed pool</tissue>
    </source>
</reference>
<evidence type="ECO:0000259" key="3">
    <source>
        <dbReference type="Pfam" id="PF06110"/>
    </source>
</evidence>
<evidence type="ECO:0000256" key="1">
    <source>
        <dbReference type="ARBA" id="ARBA00008987"/>
    </source>
</evidence>
<dbReference type="InterPro" id="IPR036249">
    <property type="entry name" value="Thioredoxin-like_sf"/>
</dbReference>
<feature type="domain" description="Thioredoxin" evidence="3">
    <location>
        <begin position="10"/>
        <end position="129"/>
    </location>
</feature>
<dbReference type="STRING" id="48709.A0A1D2NIS5"/>
<evidence type="ECO:0000313" key="4">
    <source>
        <dbReference type="EMBL" id="ODN05170.1"/>
    </source>
</evidence>
<dbReference type="SUPFAM" id="SSF52833">
    <property type="entry name" value="Thioredoxin-like"/>
    <property type="match status" value="1"/>
</dbReference>
<dbReference type="Proteomes" id="UP000094527">
    <property type="component" value="Unassembled WGS sequence"/>
</dbReference>
<name>A0A1D2NIS5_ORCCI</name>
<gene>
    <name evidence="4" type="ORF">Ocin01_01558</name>
</gene>
<dbReference type="Pfam" id="PF06110">
    <property type="entry name" value="TXD17-like_Trx"/>
    <property type="match status" value="1"/>
</dbReference>
<dbReference type="InterPro" id="IPR010357">
    <property type="entry name" value="TXNDC17_dom"/>
</dbReference>
<dbReference type="Gene3D" id="3.40.30.10">
    <property type="entry name" value="Glutaredoxin"/>
    <property type="match status" value="1"/>
</dbReference>
<sequence length="130" mass="14987">MTFTEVEIIEGYEEFQKQIGTLEKDASKKPLYILFTGSDGPDGKSWCPDCVDFEIVWEDFKKKSTPEEGCFIRVKVGPRDFWKDKNCPFRTEKSLRLTSVPTLVKWGTPKRLSDDQIVNPDCIAMLLEDD</sequence>
<protein>
    <recommendedName>
        <fullName evidence="2">Thioredoxin domain-containing protein 17</fullName>
    </recommendedName>
</protein>
<dbReference type="GO" id="GO:0005829">
    <property type="term" value="C:cytosol"/>
    <property type="evidence" value="ECO:0007669"/>
    <property type="project" value="TreeGrafter"/>
</dbReference>
<dbReference type="OrthoDB" id="78947at2759"/>
<comment type="caution">
    <text evidence="4">The sequence shown here is derived from an EMBL/GenBank/DDBJ whole genome shotgun (WGS) entry which is preliminary data.</text>
</comment>
<dbReference type="PANTHER" id="PTHR12452:SF0">
    <property type="entry name" value="THIOREDOXIN DOMAIN-CONTAINING PROTEIN 17"/>
    <property type="match status" value="1"/>
</dbReference>
<evidence type="ECO:0000256" key="2">
    <source>
        <dbReference type="ARBA" id="ARBA00016949"/>
    </source>
</evidence>
<proteinExistence type="inferred from homology"/>
<dbReference type="OMA" id="PRDYWKN"/>